<name>U4KB59_9VIBR</name>
<feature type="transmembrane region" description="Helical" evidence="1">
    <location>
        <begin position="6"/>
        <end position="27"/>
    </location>
</feature>
<dbReference type="EMBL" id="FO203527">
    <property type="protein sequence ID" value="CCO60075.1"/>
    <property type="molecule type" value="Genomic_DNA"/>
</dbReference>
<protein>
    <submittedName>
        <fullName evidence="2">Uncharacterized protein</fullName>
    </submittedName>
</protein>
<dbReference type="OrthoDB" id="5898853at2"/>
<reference evidence="2 3" key="1">
    <citation type="journal article" date="2013" name="ISME J.">
        <title>Comparative genomics of pathogenic lineages of Vibrio nigripulchritudo identifies virulence-associated traits.</title>
        <authorList>
            <person name="Goudenege D."/>
            <person name="Labreuche Y."/>
            <person name="Krin E."/>
            <person name="Ansquer D."/>
            <person name="Mangenot S."/>
            <person name="Calteau A."/>
            <person name="Medigue C."/>
            <person name="Mazel D."/>
            <person name="Polz M.F."/>
            <person name="Le Roux F."/>
        </authorList>
    </citation>
    <scope>NUCLEOTIDE SEQUENCE [LARGE SCALE GENOMIC DNA]</scope>
    <source>
        <strain evidence="3">SnF1</strain>
    </source>
</reference>
<proteinExistence type="predicted"/>
<evidence type="ECO:0000313" key="2">
    <source>
        <dbReference type="EMBL" id="CCO60075.1"/>
    </source>
</evidence>
<keyword evidence="1" id="KW-0812">Transmembrane</keyword>
<dbReference type="KEGG" id="vni:VIBNI_B0251"/>
<sequence>MTFKALVQGVAVFLVSLLILIGLIHIVGDNENKTEDKFDDYVALMEDIENPQNKELAYLGLTKDQRCIMEFAWGLNLDNSMKALMRNPHRLLQDHYIDLAAAGLEVTLNYIKTVEIDGVNACFSVLDSKKKIQDMFNINEMCREELENGKFGDFKSVGINTFTDQQLVATFSILNSKYLSELPFSNSRLKEFLGSCAE</sequence>
<dbReference type="RefSeq" id="WP_022560727.1">
    <property type="nucleotide sequence ID" value="NC_022543.1"/>
</dbReference>
<dbReference type="Proteomes" id="UP000016895">
    <property type="component" value="Chromosome 2"/>
</dbReference>
<evidence type="ECO:0000313" key="3">
    <source>
        <dbReference type="Proteomes" id="UP000016895"/>
    </source>
</evidence>
<organism evidence="2 3">
    <name type="scientific">Vibrio nigripulchritudo</name>
    <dbReference type="NCBI Taxonomy" id="28173"/>
    <lineage>
        <taxon>Bacteria</taxon>
        <taxon>Pseudomonadati</taxon>
        <taxon>Pseudomonadota</taxon>
        <taxon>Gammaproteobacteria</taxon>
        <taxon>Vibrionales</taxon>
        <taxon>Vibrionaceae</taxon>
        <taxon>Vibrio</taxon>
    </lineage>
</organism>
<keyword evidence="1" id="KW-1133">Transmembrane helix</keyword>
<keyword evidence="1" id="KW-0472">Membrane</keyword>
<dbReference type="AlphaFoldDB" id="U4KB59"/>
<accession>U4KB59</accession>
<dbReference type="PATRIC" id="fig|1260221.3.peg.3935"/>
<gene>
    <name evidence="2" type="ORF">VIBNI_B0251</name>
</gene>
<evidence type="ECO:0000256" key="1">
    <source>
        <dbReference type="SAM" id="Phobius"/>
    </source>
</evidence>
<keyword evidence="3" id="KW-1185">Reference proteome</keyword>